<evidence type="ECO:0000313" key="2">
    <source>
        <dbReference type="EMBL" id="CAL5002138.1"/>
    </source>
</evidence>
<dbReference type="PANTHER" id="PTHR33075">
    <property type="entry name" value="OS02G0499800 PROTEIN"/>
    <property type="match status" value="1"/>
</dbReference>
<protein>
    <submittedName>
        <fullName evidence="2">Uncharacterized protein</fullName>
    </submittedName>
</protein>
<dbReference type="EMBL" id="OZ075136">
    <property type="protein sequence ID" value="CAL5002138.1"/>
    <property type="molecule type" value="Genomic_DNA"/>
</dbReference>
<name>A0ABC9BJ54_9POAL</name>
<evidence type="ECO:0000313" key="3">
    <source>
        <dbReference type="Proteomes" id="UP001497457"/>
    </source>
</evidence>
<proteinExistence type="predicted"/>
<reference evidence="2 3" key="2">
    <citation type="submission" date="2024-10" db="EMBL/GenBank/DDBJ databases">
        <authorList>
            <person name="Ryan C."/>
        </authorList>
    </citation>
    <scope>NUCLEOTIDE SEQUENCE [LARGE SCALE GENOMIC DNA]</scope>
</reference>
<dbReference type="Proteomes" id="UP001497457">
    <property type="component" value="Chromosome 26rd"/>
</dbReference>
<evidence type="ECO:0000256" key="1">
    <source>
        <dbReference type="SAM" id="MobiDB-lite"/>
    </source>
</evidence>
<organism evidence="2 3">
    <name type="scientific">Urochloa decumbens</name>
    <dbReference type="NCBI Taxonomy" id="240449"/>
    <lineage>
        <taxon>Eukaryota</taxon>
        <taxon>Viridiplantae</taxon>
        <taxon>Streptophyta</taxon>
        <taxon>Embryophyta</taxon>
        <taxon>Tracheophyta</taxon>
        <taxon>Spermatophyta</taxon>
        <taxon>Magnoliopsida</taxon>
        <taxon>Liliopsida</taxon>
        <taxon>Poales</taxon>
        <taxon>Poaceae</taxon>
        <taxon>PACMAD clade</taxon>
        <taxon>Panicoideae</taxon>
        <taxon>Panicodae</taxon>
        <taxon>Paniceae</taxon>
        <taxon>Melinidinae</taxon>
        <taxon>Urochloa</taxon>
    </lineage>
</organism>
<keyword evidence="3" id="KW-1185">Reference proteome</keyword>
<feature type="compositionally biased region" description="Basic and acidic residues" evidence="1">
    <location>
        <begin position="384"/>
        <end position="398"/>
    </location>
</feature>
<accession>A0ABC9BJ54</accession>
<reference evidence="3" key="1">
    <citation type="submission" date="2024-06" db="EMBL/GenBank/DDBJ databases">
        <authorList>
            <person name="Ryan C."/>
        </authorList>
    </citation>
    <scope>NUCLEOTIDE SEQUENCE [LARGE SCALE GENOMIC DNA]</scope>
</reference>
<sequence length="414" mass="44444">MVVSQGTTIGGNGRSWSAPVFIIGGLFPDVFPADEDPVPADGNPHPVHGHVAHVNPDISQQWVHDLVGAVDAVLQDFGANNNMMQEDAVDNLGGNGNVAPENEGWPQWDAAVDNEMITQGLLGKCSSSSSSSEVNSVNMEAEGMEPMHSDLTSSAHQFSELCKVVLPAVIAAQPQLTQQVGSNSAHKRSWNVAFGPEVMQQDDLSRAIVPYQPVLHSILLQIWAQKVENLNGQTMNSSSDAIMSENFEVVNVQGSDNLSITEANDGDVAVADDMAMDDEAPYQLNVTSTDNVTNAKKSLLAAFDKASASTSLQQKGLPPRPPKNVVSLPTAVSDGHAALPLAIGALRRSPRLNSNADGYKLCQLQDTPKKRRKNSKSISVSPKHSIDELPKPCDELPKPRHPIRRAYLQGHPKM</sequence>
<gene>
    <name evidence="2" type="ORF">URODEC1_LOCUS65810</name>
</gene>
<dbReference type="PANTHER" id="PTHR33075:SF7">
    <property type="entry name" value="OS02G0303350 PROTEIN"/>
    <property type="match status" value="1"/>
</dbReference>
<feature type="region of interest" description="Disordered" evidence="1">
    <location>
        <begin position="365"/>
        <end position="414"/>
    </location>
</feature>
<dbReference type="AlphaFoldDB" id="A0ABC9BJ54"/>